<organism evidence="2 3">
    <name type="scientific">Vigna angularis var. angularis</name>
    <dbReference type="NCBI Taxonomy" id="157739"/>
    <lineage>
        <taxon>Eukaryota</taxon>
        <taxon>Viridiplantae</taxon>
        <taxon>Streptophyta</taxon>
        <taxon>Embryophyta</taxon>
        <taxon>Tracheophyta</taxon>
        <taxon>Spermatophyta</taxon>
        <taxon>Magnoliopsida</taxon>
        <taxon>eudicotyledons</taxon>
        <taxon>Gunneridae</taxon>
        <taxon>Pentapetalae</taxon>
        <taxon>rosids</taxon>
        <taxon>fabids</taxon>
        <taxon>Fabales</taxon>
        <taxon>Fabaceae</taxon>
        <taxon>Papilionoideae</taxon>
        <taxon>50 kb inversion clade</taxon>
        <taxon>NPAAA clade</taxon>
        <taxon>indigoferoid/millettioid clade</taxon>
        <taxon>Phaseoleae</taxon>
        <taxon>Vigna</taxon>
    </lineage>
</organism>
<dbReference type="Proteomes" id="UP000291084">
    <property type="component" value="Chromosome 11"/>
</dbReference>
<feature type="region of interest" description="Disordered" evidence="1">
    <location>
        <begin position="173"/>
        <end position="192"/>
    </location>
</feature>
<feature type="region of interest" description="Disordered" evidence="1">
    <location>
        <begin position="61"/>
        <end position="88"/>
    </location>
</feature>
<evidence type="ECO:0000313" key="3">
    <source>
        <dbReference type="Proteomes" id="UP000291084"/>
    </source>
</evidence>
<sequence>MTPASSRSGEIQPHIPLHCVVPCFSRNRFAALPLRSFLIVAGVLPRRHCRRAPSQRLRLRRRNLKHKRREGSPSNLSFNAATPLSPPKAQCRIQPAPVEAYSSVSAPKAHGRILVLTRTTPKPVTPPTPQPQHHHQSPPNPIHQTQDQSELPPDTILLHPLGRTSTASSLSSLPVINHDNKDMPSSPPKSDKFVSPHLWPGFVPREETHLGRVRSFDRCRLWL</sequence>
<evidence type="ECO:0000256" key="1">
    <source>
        <dbReference type="SAM" id="MobiDB-lite"/>
    </source>
</evidence>
<name>A0A0S3TAT7_PHAAN</name>
<dbReference type="AlphaFoldDB" id="A0A0S3TAT7"/>
<dbReference type="OrthoDB" id="1937549at2759"/>
<evidence type="ECO:0000313" key="2">
    <source>
        <dbReference type="EMBL" id="BAU01933.1"/>
    </source>
</evidence>
<reference evidence="2 3" key="1">
    <citation type="journal article" date="2015" name="Sci. Rep.">
        <title>The power of single molecule real-time sequencing technology in the de novo assembly of a eukaryotic genome.</title>
        <authorList>
            <person name="Sakai H."/>
            <person name="Naito K."/>
            <person name="Ogiso-Tanaka E."/>
            <person name="Takahashi Y."/>
            <person name="Iseki K."/>
            <person name="Muto C."/>
            <person name="Satou K."/>
            <person name="Teruya K."/>
            <person name="Shiroma A."/>
            <person name="Shimoji M."/>
            <person name="Hirano T."/>
            <person name="Itoh T."/>
            <person name="Kaga A."/>
            <person name="Tomooka N."/>
        </authorList>
    </citation>
    <scope>NUCLEOTIDE SEQUENCE [LARGE SCALE GENOMIC DNA]</scope>
    <source>
        <strain evidence="3">cv. Shumari</strain>
    </source>
</reference>
<dbReference type="EMBL" id="AP015044">
    <property type="protein sequence ID" value="BAU01933.1"/>
    <property type="molecule type" value="Genomic_DNA"/>
</dbReference>
<keyword evidence="3" id="KW-1185">Reference proteome</keyword>
<feature type="compositionally biased region" description="Polar residues" evidence="1">
    <location>
        <begin position="72"/>
        <end position="82"/>
    </location>
</feature>
<proteinExistence type="predicted"/>
<gene>
    <name evidence="2" type="primary">Vigan.11G130200</name>
    <name evidence="2" type="ORF">VIGAN_11130200</name>
</gene>
<feature type="region of interest" description="Disordered" evidence="1">
    <location>
        <begin position="119"/>
        <end position="161"/>
    </location>
</feature>
<accession>A0A0S3TAT7</accession>
<protein>
    <submittedName>
        <fullName evidence="2">Uncharacterized protein</fullName>
    </submittedName>
</protein>